<organism evidence="2 3">
    <name type="scientific">Methylobacterium platani</name>
    <dbReference type="NCBI Taxonomy" id="427683"/>
    <lineage>
        <taxon>Bacteria</taxon>
        <taxon>Pseudomonadati</taxon>
        <taxon>Pseudomonadota</taxon>
        <taxon>Alphaproteobacteria</taxon>
        <taxon>Hyphomicrobiales</taxon>
        <taxon>Methylobacteriaceae</taxon>
        <taxon>Methylobacterium</taxon>
    </lineage>
</organism>
<dbReference type="AlphaFoldDB" id="A0A179SGY5"/>
<dbReference type="EMBL" id="LWHQ01000011">
    <property type="protein sequence ID" value="OAS26270.1"/>
    <property type="molecule type" value="Genomic_DNA"/>
</dbReference>
<feature type="transmembrane region" description="Helical" evidence="1">
    <location>
        <begin position="140"/>
        <end position="157"/>
    </location>
</feature>
<evidence type="ECO:0000256" key="1">
    <source>
        <dbReference type="SAM" id="Phobius"/>
    </source>
</evidence>
<evidence type="ECO:0000313" key="3">
    <source>
        <dbReference type="Proteomes" id="UP000078316"/>
    </source>
</evidence>
<proteinExistence type="predicted"/>
<feature type="transmembrane region" description="Helical" evidence="1">
    <location>
        <begin position="73"/>
        <end position="95"/>
    </location>
</feature>
<reference evidence="2 3" key="1">
    <citation type="submission" date="2016-04" db="EMBL/GenBank/DDBJ databases">
        <authorList>
            <person name="Evans L.H."/>
            <person name="Alamgir A."/>
            <person name="Owens N."/>
            <person name="Weber N.D."/>
            <person name="Virtaneva K."/>
            <person name="Barbian K."/>
            <person name="Babar A."/>
            <person name="Rosenke K."/>
        </authorList>
    </citation>
    <scope>NUCLEOTIDE SEQUENCE [LARGE SCALE GENOMIC DNA]</scope>
    <source>
        <strain evidence="2 3">PMB02</strain>
    </source>
</reference>
<feature type="transmembrane region" description="Helical" evidence="1">
    <location>
        <begin position="35"/>
        <end position="52"/>
    </location>
</feature>
<keyword evidence="1" id="KW-0812">Transmembrane</keyword>
<feature type="transmembrane region" description="Helical" evidence="1">
    <location>
        <begin position="107"/>
        <end position="128"/>
    </location>
</feature>
<evidence type="ECO:0000313" key="2">
    <source>
        <dbReference type="EMBL" id="OAS26270.1"/>
    </source>
</evidence>
<gene>
    <name evidence="2" type="ORF">A5481_06005</name>
</gene>
<name>A0A179SGY5_9HYPH</name>
<protein>
    <submittedName>
        <fullName evidence="2">Uncharacterized protein</fullName>
    </submittedName>
</protein>
<keyword evidence="1" id="KW-1133">Transmembrane helix</keyword>
<keyword evidence="1" id="KW-0472">Membrane</keyword>
<comment type="caution">
    <text evidence="2">The sequence shown here is derived from an EMBL/GenBank/DDBJ whole genome shotgun (WGS) entry which is preliminary data.</text>
</comment>
<sequence>MMRVFRYRALMALVAVVLVYSLLVPAIPIRPRGDGLRAIFLILSGWGIFAYWRPFRTAMTTEGWPSGPYLYATMIFLFCSALNLNIAFGLFWRLAGQPAHLVNNPFFDFWVVLGIIALAIAVTVPDLFGKDVPPRDKIQLGAVWSAMFILVVYLTLVRPDLSSLADLVRPITDHGYEYDDPR</sequence>
<accession>A0A179SGY5</accession>
<dbReference type="STRING" id="427683.A5481_06005"/>
<dbReference type="Proteomes" id="UP000078316">
    <property type="component" value="Unassembled WGS sequence"/>
</dbReference>